<dbReference type="Proteomes" id="UP000321400">
    <property type="component" value="Unassembled WGS sequence"/>
</dbReference>
<dbReference type="EMBL" id="BJYE01000004">
    <property type="protein sequence ID" value="GEN55966.1"/>
    <property type="molecule type" value="Genomic_DNA"/>
</dbReference>
<comment type="caution">
    <text evidence="1">The sequence shown here is derived from an EMBL/GenBank/DDBJ whole genome shotgun (WGS) entry which is preliminary data.</text>
</comment>
<dbReference type="STRING" id="442899.SAMN05720591_10514"/>
<protein>
    <submittedName>
        <fullName evidence="1">Type I-C CRISPR-associated protein Cas8c/Csd1</fullName>
    </submittedName>
</protein>
<dbReference type="NCBIfam" id="TIGR01863">
    <property type="entry name" value="cas_Csd1"/>
    <property type="match status" value="1"/>
</dbReference>
<dbReference type="RefSeq" id="WP_089800225.1">
    <property type="nucleotide sequence ID" value="NZ_BJYE01000004.1"/>
</dbReference>
<dbReference type="InterPro" id="IPR010144">
    <property type="entry name" value="CRISPR-assoc_prot_Csd1-typ"/>
</dbReference>
<proteinExistence type="predicted"/>
<reference evidence="1 2" key="1">
    <citation type="submission" date="2019-07" db="EMBL/GenBank/DDBJ databases">
        <title>Whole genome shotgun sequence of Halolactibacillus alkaliphilus NBRC 103919.</title>
        <authorList>
            <person name="Hosoyama A."/>
            <person name="Uohara A."/>
            <person name="Ohji S."/>
            <person name="Ichikawa N."/>
        </authorList>
    </citation>
    <scope>NUCLEOTIDE SEQUENCE [LARGE SCALE GENOMIC DNA]</scope>
    <source>
        <strain evidence="1 2">NBRC 103919</strain>
    </source>
</reference>
<accession>A0A511WXW5</accession>
<name>A0A511WXW5_9BACI</name>
<dbReference type="Pfam" id="PF09709">
    <property type="entry name" value="Cas_Csd1"/>
    <property type="match status" value="1"/>
</dbReference>
<evidence type="ECO:0000313" key="2">
    <source>
        <dbReference type="Proteomes" id="UP000321400"/>
    </source>
</evidence>
<evidence type="ECO:0000313" key="1">
    <source>
        <dbReference type="EMBL" id="GEN55966.1"/>
    </source>
</evidence>
<gene>
    <name evidence="1" type="ORF">HAL01_04300</name>
</gene>
<dbReference type="AlphaFoldDB" id="A0A511WXW5"/>
<organism evidence="1 2">
    <name type="scientific">Halolactibacillus alkaliphilus</name>
    <dbReference type="NCBI Taxonomy" id="442899"/>
    <lineage>
        <taxon>Bacteria</taxon>
        <taxon>Bacillati</taxon>
        <taxon>Bacillota</taxon>
        <taxon>Bacilli</taxon>
        <taxon>Bacillales</taxon>
        <taxon>Bacillaceae</taxon>
        <taxon>Halolactibacillus</taxon>
    </lineage>
</organism>
<dbReference type="CDD" id="cd09757">
    <property type="entry name" value="Cas8c_I-C"/>
    <property type="match status" value="1"/>
</dbReference>
<dbReference type="OrthoDB" id="5389988at2"/>
<keyword evidence="2" id="KW-1185">Reference proteome</keyword>
<sequence length="622" mass="70948">MSWLQSLKETYDSNHEHIGKELTRANDKKFTLLPISHTTQNAHIEITLTPDGDFHSAKVLEKENTLIPTTEASASRAGRVIAPYPLHDKLSYCAGDLVDYGGSEKEKNQFDAYIAQLKNWVDSRHCHNKIMAIYTYTKKRTTIKDLIENNILYIDNGELIQKWDKTVEDMYGEKAPIYKVVPSDIIAAFVRFNVRTGVANEKAIWEDDAVYQSFINYYNELLRDEELCYVSGEVIPSTNRHANKIRHAADKAKLISSNDTSGYTYRGRFDSSDEAVSIGYITSQKAHNALKWLINKQGDVIDERVFLVWGNDMVEIINPAEDLASTNPIFSADKIIKIDTLENYANEVSKAMKGYSGDLSHTSNVNILVLDSATTGRLSVLYYRSLEKELYLNKIIHWHATCQWLHRYKKGEDKKEIVFYGAPSTKDIGFAAYGSHANKKVIKGLMSRMLPCIIDGRKIPSDIVRSALSRASNPVSMDRWEWLKTLSITCALINRQEGLGVTLNNDINDRSYLFGRLLAVAHNLESWAINTQGGSRRTNAERYMVNFSNKPLQTWKNIYGSLTPYKDRLGYKATKLEQLMLEIMDRFSYEEFNDQPLDGKYLLGFSSQLIALDQRNKNEEEI</sequence>